<accession>A0A098M560</accession>
<keyword evidence="1" id="KW-0678">Repressor</keyword>
<protein>
    <submittedName>
        <fullName evidence="6">LacI family transcriptional regulator</fullName>
    </submittedName>
</protein>
<dbReference type="GO" id="GO:0000976">
    <property type="term" value="F:transcription cis-regulatory region binding"/>
    <property type="evidence" value="ECO:0007669"/>
    <property type="project" value="TreeGrafter"/>
</dbReference>
<keyword evidence="4" id="KW-0804">Transcription</keyword>
<dbReference type="STRING" id="268407.PWYN_21290"/>
<proteinExistence type="predicted"/>
<dbReference type="Gene3D" id="1.10.260.40">
    <property type="entry name" value="lambda repressor-like DNA-binding domains"/>
    <property type="match status" value="1"/>
</dbReference>
<organism evidence="6 7">
    <name type="scientific">Paenibacillus wynnii</name>
    <dbReference type="NCBI Taxonomy" id="268407"/>
    <lineage>
        <taxon>Bacteria</taxon>
        <taxon>Bacillati</taxon>
        <taxon>Bacillota</taxon>
        <taxon>Bacilli</taxon>
        <taxon>Bacillales</taxon>
        <taxon>Paenibacillaceae</taxon>
        <taxon>Paenibacillus</taxon>
    </lineage>
</organism>
<evidence type="ECO:0000256" key="1">
    <source>
        <dbReference type="ARBA" id="ARBA00022491"/>
    </source>
</evidence>
<dbReference type="RefSeq" id="WP_036655728.1">
    <property type="nucleotide sequence ID" value="NZ_JQCR01000003.1"/>
</dbReference>
<dbReference type="Pfam" id="PF00356">
    <property type="entry name" value="LacI"/>
    <property type="match status" value="1"/>
</dbReference>
<dbReference type="InterPro" id="IPR028082">
    <property type="entry name" value="Peripla_BP_I"/>
</dbReference>
<dbReference type="AlphaFoldDB" id="A0A098M560"/>
<dbReference type="EMBL" id="JQCR01000003">
    <property type="protein sequence ID" value="KGE17173.1"/>
    <property type="molecule type" value="Genomic_DNA"/>
</dbReference>
<evidence type="ECO:0000313" key="6">
    <source>
        <dbReference type="EMBL" id="KGE17173.1"/>
    </source>
</evidence>
<reference evidence="6 7" key="2">
    <citation type="submission" date="2014-10" db="EMBL/GenBank/DDBJ databases">
        <title>Comparative genomics of the Paenibacillus odorifer group.</title>
        <authorList>
            <person name="Tsai Y.-C."/>
            <person name="Martin N."/>
            <person name="Korlach J."/>
            <person name="Wiedmann M."/>
        </authorList>
    </citation>
    <scope>NUCLEOTIDE SEQUENCE [LARGE SCALE GENOMIC DNA]</scope>
    <source>
        <strain evidence="6 7">DSM 18334</strain>
    </source>
</reference>
<dbReference type="SUPFAM" id="SSF47413">
    <property type="entry name" value="lambda repressor-like DNA-binding domains"/>
    <property type="match status" value="1"/>
</dbReference>
<evidence type="ECO:0000256" key="4">
    <source>
        <dbReference type="ARBA" id="ARBA00023163"/>
    </source>
</evidence>
<dbReference type="InterPro" id="IPR046335">
    <property type="entry name" value="LacI/GalR-like_sensor"/>
</dbReference>
<dbReference type="InterPro" id="IPR000843">
    <property type="entry name" value="HTH_LacI"/>
</dbReference>
<reference evidence="6 7" key="1">
    <citation type="submission" date="2014-08" db="EMBL/GenBank/DDBJ databases">
        <authorList>
            <person name="den Bakker H.C."/>
        </authorList>
    </citation>
    <scope>NUCLEOTIDE SEQUENCE [LARGE SCALE GENOMIC DNA]</scope>
    <source>
        <strain evidence="6 7">DSM 18334</strain>
    </source>
</reference>
<dbReference type="eggNOG" id="COG1609">
    <property type="taxonomic scope" value="Bacteria"/>
</dbReference>
<dbReference type="CDD" id="cd01392">
    <property type="entry name" value="HTH_LacI"/>
    <property type="match status" value="1"/>
</dbReference>
<evidence type="ECO:0000256" key="2">
    <source>
        <dbReference type="ARBA" id="ARBA00023015"/>
    </source>
</evidence>
<comment type="caution">
    <text evidence="6">The sequence shown here is derived from an EMBL/GenBank/DDBJ whole genome shotgun (WGS) entry which is preliminary data.</text>
</comment>
<dbReference type="PROSITE" id="PS50932">
    <property type="entry name" value="HTH_LACI_2"/>
    <property type="match status" value="1"/>
</dbReference>
<dbReference type="Pfam" id="PF13377">
    <property type="entry name" value="Peripla_BP_3"/>
    <property type="match status" value="1"/>
</dbReference>
<dbReference type="SUPFAM" id="SSF53822">
    <property type="entry name" value="Periplasmic binding protein-like I"/>
    <property type="match status" value="1"/>
</dbReference>
<feature type="domain" description="HTH lacI-type" evidence="5">
    <location>
        <begin position="5"/>
        <end position="59"/>
    </location>
</feature>
<dbReference type="CDD" id="cd06267">
    <property type="entry name" value="PBP1_LacI_sugar_binding-like"/>
    <property type="match status" value="1"/>
</dbReference>
<keyword evidence="3" id="KW-0238">DNA-binding</keyword>
<sequence length="346" mass="38203">MIAIASRKEVAELAGVSEATVSRVLNNVGPLKEETKQKVLAAAKELGYVPSSLARSFARKRSGNLGVVMPYLPKARLFSAYYFSEILSGIGSKAREEGYDLLMLFRDPDGTLDYSGMFGMRKIDGCIILGAKDEPEELHALRHIRDEGQPFCVINQHFEGEGFFEVDADHEVGSWQAVKHLIQQGHRKIAFLNGPPEYSNSRDRHNGYVRALKEEGLEWDSTLQFKGNFSRRSGIQAAAGMVAVLDRIDAIFAANDRMAIGLQQGFREQGIPDQRIPAIVGYDDSDAAELTNPALSSVRVPFYQLGEIAASRVLQMMEDGTSSELLREPKQIKLPTELVVRASSSP</sequence>
<keyword evidence="2" id="KW-0805">Transcription regulation</keyword>
<name>A0A098M560_9BACL</name>
<dbReference type="SMART" id="SM00354">
    <property type="entry name" value="HTH_LACI"/>
    <property type="match status" value="1"/>
</dbReference>
<dbReference type="Gene3D" id="3.40.50.2300">
    <property type="match status" value="2"/>
</dbReference>
<evidence type="ECO:0000259" key="5">
    <source>
        <dbReference type="PROSITE" id="PS50932"/>
    </source>
</evidence>
<keyword evidence="7" id="KW-1185">Reference proteome</keyword>
<dbReference type="GO" id="GO:0003700">
    <property type="term" value="F:DNA-binding transcription factor activity"/>
    <property type="evidence" value="ECO:0007669"/>
    <property type="project" value="TreeGrafter"/>
</dbReference>
<evidence type="ECO:0000256" key="3">
    <source>
        <dbReference type="ARBA" id="ARBA00023125"/>
    </source>
</evidence>
<dbReference type="PANTHER" id="PTHR30146:SF148">
    <property type="entry name" value="HTH-TYPE TRANSCRIPTIONAL REPRESSOR PURR-RELATED"/>
    <property type="match status" value="1"/>
</dbReference>
<dbReference type="Proteomes" id="UP000029734">
    <property type="component" value="Unassembled WGS sequence"/>
</dbReference>
<dbReference type="InterPro" id="IPR010982">
    <property type="entry name" value="Lambda_DNA-bd_dom_sf"/>
</dbReference>
<gene>
    <name evidence="6" type="ORF">PWYN_21290</name>
</gene>
<dbReference type="PANTHER" id="PTHR30146">
    <property type="entry name" value="LACI-RELATED TRANSCRIPTIONAL REPRESSOR"/>
    <property type="match status" value="1"/>
</dbReference>
<evidence type="ECO:0000313" key="7">
    <source>
        <dbReference type="Proteomes" id="UP000029734"/>
    </source>
</evidence>